<sequence length="567" mass="63252">MASPPPSTVNHISNPCIYGDFVSSRAESKSRFMKWLSKIFKGGSSRGRSSGSSSGGRQPQFLGEESMDDRSRAEREKEELDQAIALSLSENLKKPSGNGQRWGGKNNDDDLAWALQDSMNSSACPPYSPTPYYPRTYRLCNGCNRDIGYGNYLGCMGTFFHPECFRCRSCGYPITEHEIPTNGAGLIEYRCHPFWSQKYCPSHEHDNTSRCCSCERLESWNVRYYSLEDGRNLCLECMESAIMDTGDCQPLYHAIRDYYEGLNMKLDQQIPMLLVERQALNEAIVGEKSGYHHMPETRGLCLSEEQTVASILKRPRIGGNRLVGMKTQPQRLTRKCEVTAILVLYGLPRLLTGAILAHELMHGWLRLKGYRNLNPEVEEGICQVLSYMWLESEVLPGSKNIPSTSYASSSTSSSSSKKGVKSGVEKKLGEFFMHQIAHDTSPAYGGGFRAANAAESKCATLKHFHEIYKWGILYPDFFQGNLNPEVEEGICQVLSYLRLESEVLPGSKNIPSTLYASSSTSSSLLQKKEENPGLRISWGSFFMYKIAHNASPAYGGGFRAANAAVNK</sequence>
<dbReference type="PROSITE" id="PS50023">
    <property type="entry name" value="LIM_DOMAIN_2"/>
    <property type="match status" value="1"/>
</dbReference>
<reference evidence="6 7" key="1">
    <citation type="submission" date="2021-02" db="EMBL/GenBank/DDBJ databases">
        <title>Plant Genome Project.</title>
        <authorList>
            <person name="Zhang R.-G."/>
        </authorList>
    </citation>
    <scope>NUCLEOTIDE SEQUENCE [LARGE SCALE GENOMIC DNA]</scope>
    <source>
        <tissue evidence="6">Leaves</tissue>
    </source>
</reference>
<dbReference type="PROSITE" id="PS00478">
    <property type="entry name" value="LIM_DOMAIN_1"/>
    <property type="match status" value="1"/>
</dbReference>
<feature type="region of interest" description="Disordered" evidence="4">
    <location>
        <begin position="88"/>
        <end position="107"/>
    </location>
</feature>
<evidence type="ECO:0000256" key="2">
    <source>
        <dbReference type="ARBA" id="ARBA00022833"/>
    </source>
</evidence>
<evidence type="ECO:0000256" key="4">
    <source>
        <dbReference type="SAM" id="MobiDB-lite"/>
    </source>
</evidence>
<evidence type="ECO:0000256" key="3">
    <source>
        <dbReference type="PROSITE-ProRule" id="PRU00125"/>
    </source>
</evidence>
<dbReference type="Proteomes" id="UP000827721">
    <property type="component" value="Unassembled WGS sequence"/>
</dbReference>
<feature type="domain" description="LIM zinc-binding" evidence="5">
    <location>
        <begin position="138"/>
        <end position="210"/>
    </location>
</feature>
<accession>A0ABQ8H4D7</accession>
<dbReference type="Gene3D" id="2.10.110.10">
    <property type="entry name" value="Cysteine Rich Protein"/>
    <property type="match status" value="1"/>
</dbReference>
<proteinExistence type="predicted"/>
<evidence type="ECO:0000259" key="5">
    <source>
        <dbReference type="PROSITE" id="PS50023"/>
    </source>
</evidence>
<evidence type="ECO:0000313" key="6">
    <source>
        <dbReference type="EMBL" id="KAH7548167.1"/>
    </source>
</evidence>
<protein>
    <recommendedName>
        <fullName evidence="5">LIM zinc-binding domain-containing protein</fullName>
    </recommendedName>
</protein>
<feature type="compositionally biased region" description="Low complexity" evidence="4">
    <location>
        <begin position="42"/>
        <end position="57"/>
    </location>
</feature>
<evidence type="ECO:0000256" key="1">
    <source>
        <dbReference type="ARBA" id="ARBA00022723"/>
    </source>
</evidence>
<organism evidence="6 7">
    <name type="scientific">Xanthoceras sorbifolium</name>
    <dbReference type="NCBI Taxonomy" id="99658"/>
    <lineage>
        <taxon>Eukaryota</taxon>
        <taxon>Viridiplantae</taxon>
        <taxon>Streptophyta</taxon>
        <taxon>Embryophyta</taxon>
        <taxon>Tracheophyta</taxon>
        <taxon>Spermatophyta</taxon>
        <taxon>Magnoliopsida</taxon>
        <taxon>eudicotyledons</taxon>
        <taxon>Gunneridae</taxon>
        <taxon>Pentapetalae</taxon>
        <taxon>rosids</taxon>
        <taxon>malvids</taxon>
        <taxon>Sapindales</taxon>
        <taxon>Sapindaceae</taxon>
        <taxon>Xanthoceroideae</taxon>
        <taxon>Xanthoceras</taxon>
    </lineage>
</organism>
<feature type="compositionally biased region" description="Basic and acidic residues" evidence="4">
    <location>
        <begin position="68"/>
        <end position="78"/>
    </location>
</feature>
<keyword evidence="7" id="KW-1185">Reference proteome</keyword>
<dbReference type="PANTHER" id="PTHR24209">
    <property type="entry name" value="PROTEIN DA1-RELATED 2"/>
    <property type="match status" value="1"/>
</dbReference>
<gene>
    <name evidence="6" type="ORF">JRO89_XS14G0076800</name>
</gene>
<keyword evidence="2 3" id="KW-0862">Zinc</keyword>
<dbReference type="InterPro" id="IPR022087">
    <property type="entry name" value="DA1-like_dom"/>
</dbReference>
<dbReference type="Pfam" id="PF00412">
    <property type="entry name" value="LIM"/>
    <property type="match status" value="1"/>
</dbReference>
<comment type="caution">
    <text evidence="6">The sequence shown here is derived from an EMBL/GenBank/DDBJ whole genome shotgun (WGS) entry which is preliminary data.</text>
</comment>
<dbReference type="InterPro" id="IPR045218">
    <property type="entry name" value="DA1-like"/>
</dbReference>
<keyword evidence="1 3" id="KW-0479">Metal-binding</keyword>
<keyword evidence="3" id="KW-0440">LIM domain</keyword>
<dbReference type="PANTHER" id="PTHR24209:SF7">
    <property type="entry name" value="PROTEIN DA1-RELATED 2"/>
    <property type="match status" value="1"/>
</dbReference>
<dbReference type="Pfam" id="PF12315">
    <property type="entry name" value="DA1-like"/>
    <property type="match status" value="2"/>
</dbReference>
<dbReference type="CDD" id="cd09396">
    <property type="entry name" value="LIM_DA1"/>
    <property type="match status" value="1"/>
</dbReference>
<feature type="region of interest" description="Disordered" evidence="4">
    <location>
        <begin position="41"/>
        <end position="78"/>
    </location>
</feature>
<dbReference type="Pfam" id="PF23625">
    <property type="entry name" value="UIM_2"/>
    <property type="match status" value="2"/>
</dbReference>
<dbReference type="EMBL" id="JAFEMO010000014">
    <property type="protein sequence ID" value="KAH7548167.1"/>
    <property type="molecule type" value="Genomic_DNA"/>
</dbReference>
<name>A0ABQ8H4D7_9ROSI</name>
<dbReference type="SMART" id="SM00132">
    <property type="entry name" value="LIM"/>
    <property type="match status" value="1"/>
</dbReference>
<evidence type="ECO:0000313" key="7">
    <source>
        <dbReference type="Proteomes" id="UP000827721"/>
    </source>
</evidence>
<dbReference type="SUPFAM" id="SSF57716">
    <property type="entry name" value="Glucocorticoid receptor-like (DNA-binding domain)"/>
    <property type="match status" value="1"/>
</dbReference>
<dbReference type="InterPro" id="IPR001781">
    <property type="entry name" value="Znf_LIM"/>
</dbReference>